<dbReference type="InterPro" id="IPR001005">
    <property type="entry name" value="SANT/Myb"/>
</dbReference>
<feature type="compositionally biased region" description="Basic and acidic residues" evidence="1">
    <location>
        <begin position="148"/>
        <end position="157"/>
    </location>
</feature>
<dbReference type="AlphaFoldDB" id="A0A162TQZ7"/>
<dbReference type="RefSeq" id="XP_018287143.1">
    <property type="nucleotide sequence ID" value="XM_018441751.1"/>
</dbReference>
<dbReference type="VEuPathDB" id="FungiDB:PHYBLDRAFT_67194"/>
<feature type="compositionally biased region" description="Low complexity" evidence="1">
    <location>
        <begin position="81"/>
        <end position="103"/>
    </location>
</feature>
<dbReference type="InParanoid" id="A0A162TQZ7"/>
<feature type="region of interest" description="Disordered" evidence="1">
    <location>
        <begin position="1"/>
        <end position="31"/>
    </location>
</feature>
<dbReference type="EMBL" id="KV440993">
    <property type="protein sequence ID" value="OAD69103.1"/>
    <property type="molecule type" value="Genomic_DNA"/>
</dbReference>
<evidence type="ECO:0000259" key="2">
    <source>
        <dbReference type="PROSITE" id="PS50090"/>
    </source>
</evidence>
<gene>
    <name evidence="3" type="ORF">PHYBLDRAFT_67194</name>
</gene>
<feature type="region of interest" description="Disordered" evidence="1">
    <location>
        <begin position="63"/>
        <end position="107"/>
    </location>
</feature>
<feature type="compositionally biased region" description="Polar residues" evidence="1">
    <location>
        <begin position="176"/>
        <end position="185"/>
    </location>
</feature>
<keyword evidence="3" id="KW-0371">Homeobox</keyword>
<name>A0A162TQZ7_PHYB8</name>
<dbReference type="Proteomes" id="UP000077315">
    <property type="component" value="Unassembled WGS sequence"/>
</dbReference>
<keyword evidence="3" id="KW-0238">DNA-binding</keyword>
<dbReference type="GeneID" id="29002657"/>
<protein>
    <submittedName>
        <fullName evidence="3">Homeodomain-like DNA binding domain-containing transcription factor</fullName>
    </submittedName>
</protein>
<dbReference type="OrthoDB" id="2384577at2759"/>
<reference evidence="4" key="1">
    <citation type="submission" date="2015-06" db="EMBL/GenBank/DDBJ databases">
        <title>Expansion of signal transduction pathways in fungi by whole-genome duplication.</title>
        <authorList>
            <consortium name="DOE Joint Genome Institute"/>
            <person name="Corrochano L.M."/>
            <person name="Kuo A."/>
            <person name="Marcet-Houben M."/>
            <person name="Polaino S."/>
            <person name="Salamov A."/>
            <person name="Villalobos J.M."/>
            <person name="Alvarez M.I."/>
            <person name="Avalos J."/>
            <person name="Benito E.P."/>
            <person name="Benoit I."/>
            <person name="Burger G."/>
            <person name="Camino L.P."/>
            <person name="Canovas D."/>
            <person name="Cerda-Olmedo E."/>
            <person name="Cheng J.-F."/>
            <person name="Dominguez A."/>
            <person name="Elias M."/>
            <person name="Eslava A.P."/>
            <person name="Glaser F."/>
            <person name="Grimwood J."/>
            <person name="Gutierrez G."/>
            <person name="Heitman J."/>
            <person name="Henrissat B."/>
            <person name="Iturriaga E.A."/>
            <person name="Lang B.F."/>
            <person name="Lavin J.L."/>
            <person name="Lee S."/>
            <person name="Li W."/>
            <person name="Lindquist E."/>
            <person name="Lopez-Garcia S."/>
            <person name="Luque E.M."/>
            <person name="Marcos A.T."/>
            <person name="Martin J."/>
            <person name="McCluskey K."/>
            <person name="Medina H.R."/>
            <person name="Miralles-Duran A."/>
            <person name="Miyazaki A."/>
            <person name="Munoz-Torres E."/>
            <person name="Oguiza J.A."/>
            <person name="Ohm R."/>
            <person name="Olmedo M."/>
            <person name="Orejas M."/>
            <person name="Ortiz-Castellanos L."/>
            <person name="Pisabarro A.G."/>
            <person name="Rodriguez-Romero J."/>
            <person name="Ruiz-Herrera J."/>
            <person name="Ruiz-Vazquez R."/>
            <person name="Sanz C."/>
            <person name="Schackwitz W."/>
            <person name="Schmutz J."/>
            <person name="Shahriari M."/>
            <person name="Shelest E."/>
            <person name="Silva-Franco F."/>
            <person name="Soanes D."/>
            <person name="Syed K."/>
            <person name="Tagua V.G."/>
            <person name="Talbot N.J."/>
            <person name="Thon M."/>
            <person name="De vries R.P."/>
            <person name="Wiebenga A."/>
            <person name="Yadav J.S."/>
            <person name="Braun E.L."/>
            <person name="Baker S."/>
            <person name="Garre V."/>
            <person name="Horwitz B."/>
            <person name="Torres-Martinez S."/>
            <person name="Idnurm A."/>
            <person name="Herrera-Estrella A."/>
            <person name="Gabaldon T."/>
            <person name="Grigoriev I.V."/>
        </authorList>
    </citation>
    <scope>NUCLEOTIDE SEQUENCE [LARGE SCALE GENOMIC DNA]</scope>
    <source>
        <strain evidence="4">NRRL 1555(-)</strain>
    </source>
</reference>
<dbReference type="PROSITE" id="PS50090">
    <property type="entry name" value="MYB_LIKE"/>
    <property type="match status" value="1"/>
</dbReference>
<accession>A0A162TQZ7</accession>
<dbReference type="GO" id="GO:0003677">
    <property type="term" value="F:DNA binding"/>
    <property type="evidence" value="ECO:0007669"/>
    <property type="project" value="UniProtKB-KW"/>
</dbReference>
<evidence type="ECO:0000313" key="4">
    <source>
        <dbReference type="Proteomes" id="UP000077315"/>
    </source>
</evidence>
<sequence length="262" mass="29877">MTSFENERSEDGPWNGLEIEQSRSTTTRWPCFSLETGNKPIEAEAIQGLLQLQNPVLLSNYTHPPLIRPQPQHRPPSWHMPSQKSQNISSSSSDQEPSQPSYSLDRSLSLPHLTLPRPISYLSDCNRPMPLVVVTDPSAETLIATDTNEGHMEKPEGSDDTEDTDDEMSKSKRQSHPSSQRNSTGLLKPRWKDAERLRLFQAIVKDKLLDDMASFHWDKIAVEVGRPKKACKDQWRRELLPNFMARMQASYQPEQGDDQDDE</sequence>
<keyword evidence="4" id="KW-1185">Reference proteome</keyword>
<organism evidence="3 4">
    <name type="scientific">Phycomyces blakesleeanus (strain ATCC 8743b / DSM 1359 / FGSC 10004 / NBRC 33097 / NRRL 1555)</name>
    <dbReference type="NCBI Taxonomy" id="763407"/>
    <lineage>
        <taxon>Eukaryota</taxon>
        <taxon>Fungi</taxon>
        <taxon>Fungi incertae sedis</taxon>
        <taxon>Mucoromycota</taxon>
        <taxon>Mucoromycotina</taxon>
        <taxon>Mucoromycetes</taxon>
        <taxon>Mucorales</taxon>
        <taxon>Phycomycetaceae</taxon>
        <taxon>Phycomyces</taxon>
    </lineage>
</organism>
<feature type="compositionally biased region" description="Basic and acidic residues" evidence="1">
    <location>
        <begin position="1"/>
        <end position="11"/>
    </location>
</feature>
<feature type="region of interest" description="Disordered" evidence="1">
    <location>
        <begin position="143"/>
        <end position="188"/>
    </location>
</feature>
<evidence type="ECO:0000256" key="1">
    <source>
        <dbReference type="SAM" id="MobiDB-lite"/>
    </source>
</evidence>
<feature type="domain" description="Myb-like" evidence="2">
    <location>
        <begin position="183"/>
        <end position="239"/>
    </location>
</feature>
<evidence type="ECO:0000313" key="3">
    <source>
        <dbReference type="EMBL" id="OAD69103.1"/>
    </source>
</evidence>
<dbReference type="CDD" id="cd00167">
    <property type="entry name" value="SANT"/>
    <property type="match status" value="1"/>
</dbReference>
<proteinExistence type="predicted"/>